<dbReference type="Pfam" id="PF15370">
    <property type="entry name" value="NOPCHAP1"/>
    <property type="match status" value="1"/>
</dbReference>
<evidence type="ECO:0000313" key="3">
    <source>
        <dbReference type="Proteomes" id="UP001438707"/>
    </source>
</evidence>
<feature type="compositionally biased region" description="Basic and acidic residues" evidence="1">
    <location>
        <begin position="17"/>
        <end position="35"/>
    </location>
</feature>
<keyword evidence="3" id="KW-1185">Reference proteome</keyword>
<dbReference type="InterPro" id="IPR027921">
    <property type="entry name" value="NOPCHAP1"/>
</dbReference>
<gene>
    <name evidence="2" type="ORF">WJX74_008123</name>
</gene>
<dbReference type="Proteomes" id="UP001438707">
    <property type="component" value="Unassembled WGS sequence"/>
</dbReference>
<reference evidence="2 3" key="1">
    <citation type="journal article" date="2024" name="Nat. Commun.">
        <title>Phylogenomics reveals the evolutionary origins of lichenization in chlorophyte algae.</title>
        <authorList>
            <person name="Puginier C."/>
            <person name="Libourel C."/>
            <person name="Otte J."/>
            <person name="Skaloud P."/>
            <person name="Haon M."/>
            <person name="Grisel S."/>
            <person name="Petersen M."/>
            <person name="Berrin J.G."/>
            <person name="Delaux P.M."/>
            <person name="Dal Grande F."/>
            <person name="Keller J."/>
        </authorList>
    </citation>
    <scope>NUCLEOTIDE SEQUENCE [LARGE SCALE GENOMIC DNA]</scope>
    <source>
        <strain evidence="2 3">SAG 2145</strain>
    </source>
</reference>
<dbReference type="PANTHER" id="PTHR28674:SF1">
    <property type="entry name" value="NOP PROTEIN CHAPERONE 1"/>
    <property type="match status" value="1"/>
</dbReference>
<feature type="compositionally biased region" description="Polar residues" evidence="1">
    <location>
        <begin position="38"/>
        <end position="50"/>
    </location>
</feature>
<dbReference type="GO" id="GO:0062064">
    <property type="term" value="F:box C/D methylation guide snoRNP complex binding"/>
    <property type="evidence" value="ECO:0007669"/>
    <property type="project" value="TreeGrafter"/>
</dbReference>
<protein>
    <submittedName>
        <fullName evidence="2">Uncharacterized protein</fullName>
    </submittedName>
</protein>
<feature type="compositionally biased region" description="Low complexity" evidence="1">
    <location>
        <begin position="150"/>
        <end position="168"/>
    </location>
</feature>
<name>A0AAW1QHZ6_9CHLO</name>
<dbReference type="AlphaFoldDB" id="A0AAW1QHZ6"/>
<feature type="compositionally biased region" description="Low complexity" evidence="1">
    <location>
        <begin position="134"/>
        <end position="143"/>
    </location>
</feature>
<feature type="region of interest" description="Disordered" evidence="1">
    <location>
        <begin position="1"/>
        <end position="60"/>
    </location>
</feature>
<evidence type="ECO:0000256" key="1">
    <source>
        <dbReference type="SAM" id="MobiDB-lite"/>
    </source>
</evidence>
<feature type="region of interest" description="Disordered" evidence="1">
    <location>
        <begin position="134"/>
        <end position="179"/>
    </location>
</feature>
<dbReference type="GO" id="GO:0000492">
    <property type="term" value="P:box C/D snoRNP assembly"/>
    <property type="evidence" value="ECO:0007669"/>
    <property type="project" value="InterPro"/>
</dbReference>
<comment type="caution">
    <text evidence="2">The sequence shown here is derived from an EMBL/GenBank/DDBJ whole genome shotgun (WGS) entry which is preliminary data.</text>
</comment>
<accession>A0AAW1QHZ6</accession>
<proteinExistence type="predicted"/>
<sequence>MTVEEASLRPVSKRPKTTHERLEVPTRNPLEDRLRIISQPTASTDSCQQSKRPDFQPTPDSELLARLKGFLPRMAVAHQQLGAQIDQQGVGPFSIEHEDSDSDSQAGPRIELDLTCGLVDLQDEAAVSAAEHAAAFQGHAAAHVSGSTYASESSADDAASPPSSNSSDTQARGVLASTA</sequence>
<dbReference type="EMBL" id="JALJOS010000042">
    <property type="protein sequence ID" value="KAK9820922.1"/>
    <property type="molecule type" value="Genomic_DNA"/>
</dbReference>
<feature type="region of interest" description="Disordered" evidence="1">
    <location>
        <begin position="87"/>
        <end position="108"/>
    </location>
</feature>
<evidence type="ECO:0000313" key="2">
    <source>
        <dbReference type="EMBL" id="KAK9820922.1"/>
    </source>
</evidence>
<organism evidence="2 3">
    <name type="scientific">Apatococcus lobatus</name>
    <dbReference type="NCBI Taxonomy" id="904363"/>
    <lineage>
        <taxon>Eukaryota</taxon>
        <taxon>Viridiplantae</taxon>
        <taxon>Chlorophyta</taxon>
        <taxon>core chlorophytes</taxon>
        <taxon>Trebouxiophyceae</taxon>
        <taxon>Chlorellales</taxon>
        <taxon>Chlorellaceae</taxon>
        <taxon>Apatococcus</taxon>
    </lineage>
</organism>
<dbReference type="PANTHER" id="PTHR28674">
    <property type="entry name" value="SIMILAR TO DNA SEGMENT, CHR 10, WAYNE STATE UNIVERSITY 102,-EXPRESSED"/>
    <property type="match status" value="1"/>
</dbReference>